<evidence type="ECO:0000313" key="7">
    <source>
        <dbReference type="EMBL" id="PWN19821.1"/>
    </source>
</evidence>
<accession>A0A316U5T6</accession>
<feature type="region of interest" description="Disordered" evidence="5">
    <location>
        <begin position="1"/>
        <end position="54"/>
    </location>
</feature>
<feature type="compositionally biased region" description="Low complexity" evidence="5">
    <location>
        <begin position="1"/>
        <end position="29"/>
    </location>
</feature>
<dbReference type="CDD" id="cd12355">
    <property type="entry name" value="RRM_RBM18"/>
    <property type="match status" value="1"/>
</dbReference>
<dbReference type="STRING" id="1684307.A0A316U5T6"/>
<reference evidence="7 8" key="1">
    <citation type="journal article" date="2018" name="Mol. Biol. Evol.">
        <title>Broad Genomic Sampling Reveals a Smut Pathogenic Ancestry of the Fungal Clade Ustilaginomycotina.</title>
        <authorList>
            <person name="Kijpornyongpan T."/>
            <person name="Mondo S.J."/>
            <person name="Barry K."/>
            <person name="Sandor L."/>
            <person name="Lee J."/>
            <person name="Lipzen A."/>
            <person name="Pangilinan J."/>
            <person name="LaButti K."/>
            <person name="Hainaut M."/>
            <person name="Henrissat B."/>
            <person name="Grigoriev I.V."/>
            <person name="Spatafora J.W."/>
            <person name="Aime M.C."/>
        </authorList>
    </citation>
    <scope>NUCLEOTIDE SEQUENCE [LARGE SCALE GENOMIC DNA]</scope>
    <source>
        <strain evidence="7 8">MCA 4718</strain>
    </source>
</reference>
<protein>
    <recommendedName>
        <fullName evidence="1">Probable RNA-binding protein 18</fullName>
    </recommendedName>
    <alternativeName>
        <fullName evidence="3">RNA-binding motif protein 18</fullName>
    </alternativeName>
</protein>
<keyword evidence="8" id="KW-1185">Reference proteome</keyword>
<feature type="region of interest" description="Disordered" evidence="5">
    <location>
        <begin position="190"/>
        <end position="231"/>
    </location>
</feature>
<evidence type="ECO:0000256" key="1">
    <source>
        <dbReference type="ARBA" id="ARBA00021141"/>
    </source>
</evidence>
<evidence type="ECO:0000256" key="5">
    <source>
        <dbReference type="SAM" id="MobiDB-lite"/>
    </source>
</evidence>
<evidence type="ECO:0000256" key="2">
    <source>
        <dbReference type="ARBA" id="ARBA00022884"/>
    </source>
</evidence>
<dbReference type="GO" id="GO:0003723">
    <property type="term" value="F:RNA binding"/>
    <property type="evidence" value="ECO:0007669"/>
    <property type="project" value="UniProtKB-UniRule"/>
</dbReference>
<evidence type="ECO:0000256" key="3">
    <source>
        <dbReference type="ARBA" id="ARBA00030780"/>
    </source>
</evidence>
<dbReference type="Pfam" id="PF00076">
    <property type="entry name" value="RRM_1"/>
    <property type="match status" value="1"/>
</dbReference>
<sequence>MASPCPSSSSPSSSTTASPPRSSSATHTTNPLYIPAAPRAATSTTNGGKAPPPSISHRLYVGNLHPAVSEYDLVQLFNPYGKISKLDLLFHKSGPFKGKPRGYAFVEYIKEEDAALAKVEMEGKEVRGRKVAVSFANKSEYAEQSTTGPVRRNRARDEDFKPTTLSLVKNSQQPQGTDAKIAAMEARLLAMKASKNKGPPAATGQPDGGKPGVLKLAPATAGLPRRPQTKR</sequence>
<feature type="domain" description="RRM" evidence="6">
    <location>
        <begin position="57"/>
        <end position="138"/>
    </location>
</feature>
<dbReference type="InterPro" id="IPR039157">
    <property type="entry name" value="RBM18_RRM"/>
</dbReference>
<keyword evidence="2 4" id="KW-0694">RNA-binding</keyword>
<proteinExistence type="predicted"/>
<dbReference type="PROSITE" id="PS50102">
    <property type="entry name" value="RRM"/>
    <property type="match status" value="1"/>
</dbReference>
<dbReference type="Proteomes" id="UP000245942">
    <property type="component" value="Unassembled WGS sequence"/>
</dbReference>
<dbReference type="InterPro" id="IPR012677">
    <property type="entry name" value="Nucleotide-bd_a/b_plait_sf"/>
</dbReference>
<evidence type="ECO:0000313" key="8">
    <source>
        <dbReference type="Proteomes" id="UP000245942"/>
    </source>
</evidence>
<dbReference type="EMBL" id="KZ819330">
    <property type="protein sequence ID" value="PWN19821.1"/>
    <property type="molecule type" value="Genomic_DNA"/>
</dbReference>
<dbReference type="InterPro" id="IPR000504">
    <property type="entry name" value="RRM_dom"/>
</dbReference>
<dbReference type="InterPro" id="IPR035979">
    <property type="entry name" value="RBD_domain_sf"/>
</dbReference>
<name>A0A316U5T6_9BASI</name>
<dbReference type="SUPFAM" id="SSF54928">
    <property type="entry name" value="RNA-binding domain, RBD"/>
    <property type="match status" value="1"/>
</dbReference>
<gene>
    <name evidence="7" type="ORF">BCV69DRAFT_33319</name>
</gene>
<organism evidence="7 8">
    <name type="scientific">Pseudomicrostroma glucosiphilum</name>
    <dbReference type="NCBI Taxonomy" id="1684307"/>
    <lineage>
        <taxon>Eukaryota</taxon>
        <taxon>Fungi</taxon>
        <taxon>Dikarya</taxon>
        <taxon>Basidiomycota</taxon>
        <taxon>Ustilaginomycotina</taxon>
        <taxon>Exobasidiomycetes</taxon>
        <taxon>Microstromatales</taxon>
        <taxon>Microstromatales incertae sedis</taxon>
        <taxon>Pseudomicrostroma</taxon>
    </lineage>
</organism>
<dbReference type="PANTHER" id="PTHR48027">
    <property type="entry name" value="HETEROGENEOUS NUCLEAR RIBONUCLEOPROTEIN 87F-RELATED"/>
    <property type="match status" value="1"/>
</dbReference>
<dbReference type="OrthoDB" id="6730379at2759"/>
<evidence type="ECO:0000256" key="4">
    <source>
        <dbReference type="PROSITE-ProRule" id="PRU00176"/>
    </source>
</evidence>
<evidence type="ECO:0000259" key="6">
    <source>
        <dbReference type="PROSITE" id="PS50102"/>
    </source>
</evidence>
<dbReference type="Gene3D" id="3.30.70.330">
    <property type="match status" value="1"/>
</dbReference>
<dbReference type="GeneID" id="37016945"/>
<dbReference type="RefSeq" id="XP_025346981.1">
    <property type="nucleotide sequence ID" value="XM_025495211.1"/>
</dbReference>
<dbReference type="SMART" id="SM00360">
    <property type="entry name" value="RRM"/>
    <property type="match status" value="1"/>
</dbReference>
<dbReference type="InterPro" id="IPR052462">
    <property type="entry name" value="SLIRP/GR-RBP-like"/>
</dbReference>
<dbReference type="AlphaFoldDB" id="A0A316U5T6"/>
<feature type="region of interest" description="Disordered" evidence="5">
    <location>
        <begin position="139"/>
        <end position="162"/>
    </location>
</feature>